<evidence type="ECO:0000259" key="5">
    <source>
        <dbReference type="PROSITE" id="PS50931"/>
    </source>
</evidence>
<dbReference type="Gene3D" id="1.10.10.10">
    <property type="entry name" value="Winged helix-like DNA-binding domain superfamily/Winged helix DNA-binding domain"/>
    <property type="match status" value="1"/>
</dbReference>
<dbReference type="Gene3D" id="3.40.190.290">
    <property type="match status" value="1"/>
</dbReference>
<comment type="similarity">
    <text evidence="1">Belongs to the LysR transcriptional regulatory family.</text>
</comment>
<dbReference type="PANTHER" id="PTHR30537:SF5">
    <property type="entry name" value="HTH-TYPE TRANSCRIPTIONAL ACTIVATOR TTDR-RELATED"/>
    <property type="match status" value="1"/>
</dbReference>
<dbReference type="AlphaFoldDB" id="A0A0J1GYN0"/>
<dbReference type="Pfam" id="PF03466">
    <property type="entry name" value="LysR_substrate"/>
    <property type="match status" value="1"/>
</dbReference>
<reference evidence="6 7" key="1">
    <citation type="submission" date="2015-05" db="EMBL/GenBank/DDBJ databases">
        <title>Photobacterium galathea sp. nov.</title>
        <authorList>
            <person name="Machado H."/>
            <person name="Gram L."/>
        </authorList>
    </citation>
    <scope>NUCLEOTIDE SEQUENCE [LARGE SCALE GENOMIC DNA]</scope>
    <source>
        <strain evidence="6 7">DSM 22954</strain>
    </source>
</reference>
<evidence type="ECO:0000256" key="1">
    <source>
        <dbReference type="ARBA" id="ARBA00009437"/>
    </source>
</evidence>
<evidence type="ECO:0000256" key="3">
    <source>
        <dbReference type="ARBA" id="ARBA00023125"/>
    </source>
</evidence>
<dbReference type="InterPro" id="IPR000847">
    <property type="entry name" value="LysR_HTH_N"/>
</dbReference>
<keyword evidence="3" id="KW-0238">DNA-binding</keyword>
<comment type="caution">
    <text evidence="6">The sequence shown here is derived from an EMBL/GenBank/DDBJ whole genome shotgun (WGS) entry which is preliminary data.</text>
</comment>
<protein>
    <submittedName>
        <fullName evidence="6">LysR family transcriptional regulator</fullName>
    </submittedName>
</protein>
<evidence type="ECO:0000256" key="2">
    <source>
        <dbReference type="ARBA" id="ARBA00023015"/>
    </source>
</evidence>
<dbReference type="CDD" id="cd08422">
    <property type="entry name" value="PBP2_CrgA_like"/>
    <property type="match status" value="1"/>
</dbReference>
<feature type="domain" description="HTH lysR-type" evidence="5">
    <location>
        <begin position="1"/>
        <end position="59"/>
    </location>
</feature>
<organism evidence="6 7">
    <name type="scientific">Photobacterium ganghwense</name>
    <dbReference type="NCBI Taxonomy" id="320778"/>
    <lineage>
        <taxon>Bacteria</taxon>
        <taxon>Pseudomonadati</taxon>
        <taxon>Pseudomonadota</taxon>
        <taxon>Gammaproteobacteria</taxon>
        <taxon>Vibrionales</taxon>
        <taxon>Vibrionaceae</taxon>
        <taxon>Photobacterium</taxon>
    </lineage>
</organism>
<keyword evidence="2" id="KW-0805">Transcription regulation</keyword>
<dbReference type="STRING" id="320778.ABT57_23590"/>
<sequence length="296" mass="33462">MDRLTSIEIFVRAVELGSFTAVAEEKGISSQMVGKHIRGLEASLGTKLLNKSTRFQSQTTAGEQYYRRCKNILSELAAAEEDIYREMHEPHGHLKIVSGVHFGISLLSPLLARFQMKYPSLTLDLVLDNQPVDVRKDGVDVIFREFSNNYESLVAVKVGAYPVIPCASPEYLARYGKPSHPEELVGHQCFQHNQLHVVTPWSFSDKGRMIEPKVSSRMTFNSTQAMLAAALEGAGIALQPIFQVQELLDRGRLIPLLEEYPIPQVEMYMFYQPTLRHTARLTLLLEHLREELVSHV</sequence>
<dbReference type="Proteomes" id="UP000035909">
    <property type="component" value="Unassembled WGS sequence"/>
</dbReference>
<dbReference type="PROSITE" id="PS50931">
    <property type="entry name" value="HTH_LYSR"/>
    <property type="match status" value="1"/>
</dbReference>
<evidence type="ECO:0000313" key="7">
    <source>
        <dbReference type="Proteomes" id="UP000035909"/>
    </source>
</evidence>
<keyword evidence="7" id="KW-1185">Reference proteome</keyword>
<gene>
    <name evidence="6" type="ORF">ABT57_23590</name>
</gene>
<dbReference type="RefSeq" id="WP_047887742.1">
    <property type="nucleotide sequence ID" value="NZ_CP071326.1"/>
</dbReference>
<dbReference type="SUPFAM" id="SSF53850">
    <property type="entry name" value="Periplasmic binding protein-like II"/>
    <property type="match status" value="1"/>
</dbReference>
<dbReference type="InterPro" id="IPR058163">
    <property type="entry name" value="LysR-type_TF_proteobact-type"/>
</dbReference>
<evidence type="ECO:0000313" key="6">
    <source>
        <dbReference type="EMBL" id="KLV04594.1"/>
    </source>
</evidence>
<proteinExistence type="inferred from homology"/>
<dbReference type="OrthoDB" id="9786526at2"/>
<dbReference type="InterPro" id="IPR005119">
    <property type="entry name" value="LysR_subst-bd"/>
</dbReference>
<dbReference type="SUPFAM" id="SSF46785">
    <property type="entry name" value="Winged helix' DNA-binding domain"/>
    <property type="match status" value="1"/>
</dbReference>
<dbReference type="PANTHER" id="PTHR30537">
    <property type="entry name" value="HTH-TYPE TRANSCRIPTIONAL REGULATOR"/>
    <property type="match status" value="1"/>
</dbReference>
<dbReference type="PATRIC" id="fig|320778.3.peg.5044"/>
<dbReference type="InterPro" id="IPR036390">
    <property type="entry name" value="WH_DNA-bd_sf"/>
</dbReference>
<dbReference type="GO" id="GO:0003677">
    <property type="term" value="F:DNA binding"/>
    <property type="evidence" value="ECO:0007669"/>
    <property type="project" value="UniProtKB-KW"/>
</dbReference>
<name>A0A0J1GYN0_9GAMM</name>
<dbReference type="Pfam" id="PF00126">
    <property type="entry name" value="HTH_1"/>
    <property type="match status" value="1"/>
</dbReference>
<dbReference type="InterPro" id="IPR036388">
    <property type="entry name" value="WH-like_DNA-bd_sf"/>
</dbReference>
<keyword evidence="4" id="KW-0804">Transcription</keyword>
<accession>A0A0J1GYN0</accession>
<dbReference type="EMBL" id="LDOU01000034">
    <property type="protein sequence ID" value="KLV04594.1"/>
    <property type="molecule type" value="Genomic_DNA"/>
</dbReference>
<dbReference type="GO" id="GO:0003700">
    <property type="term" value="F:DNA-binding transcription factor activity"/>
    <property type="evidence" value="ECO:0007669"/>
    <property type="project" value="InterPro"/>
</dbReference>
<evidence type="ECO:0000256" key="4">
    <source>
        <dbReference type="ARBA" id="ARBA00023163"/>
    </source>
</evidence>